<accession>A0A3Q9IMQ3</accession>
<proteinExistence type="predicted"/>
<dbReference type="InterPro" id="IPR043129">
    <property type="entry name" value="ATPase_NBD"/>
</dbReference>
<evidence type="ECO:0000313" key="1">
    <source>
        <dbReference type="EMBL" id="AZS29446.1"/>
    </source>
</evidence>
<dbReference type="SUPFAM" id="SSF53067">
    <property type="entry name" value="Actin-like ATPase domain"/>
    <property type="match status" value="1"/>
</dbReference>
<dbReference type="EMBL" id="CP032819">
    <property type="protein sequence ID" value="AZS29446.1"/>
    <property type="molecule type" value="Genomic_DNA"/>
</dbReference>
<keyword evidence="2" id="KW-1185">Reference proteome</keyword>
<gene>
    <name evidence="1" type="ORF">D8S85_07620</name>
</gene>
<dbReference type="KEGG" id="buy:D8S85_07620"/>
<reference evidence="1 2" key="1">
    <citation type="submission" date="2018-10" db="EMBL/GenBank/DDBJ databases">
        <title>Butyricimonas faecalis sp. nov., isolated from human faeces and emended description of the genus Butyricimonas.</title>
        <authorList>
            <person name="Le Roy T."/>
            <person name="Van der Smissen P."/>
            <person name="Paquot A."/>
            <person name="Delzenne N."/>
            <person name="Muccioli G."/>
            <person name="Collet J.-F."/>
            <person name="Cani P.D."/>
        </authorList>
    </citation>
    <scope>NUCLEOTIDE SEQUENCE [LARGE SCALE GENOMIC DNA]</scope>
    <source>
        <strain evidence="1 2">H184</strain>
    </source>
</reference>
<sequence length="1143" mass="129371">MSKVFRLYREGTSTIREWNESPAFPYNSNARDTIEDPDGASAKNEITSIPSPFARIDLVKTAFKEVCRRATRDIRELEGNTIFHKMVSDTLDVGEIFFNIDKFKDKIEIITWNPSVMIDALKNDQNASHFYVADALQKYLVSDARTYNFGQLKNIYLLNYTNGPDELNIIGATSPSTLFFSGANSLEYIQDIFFANNDRPFDGDYVPLYKRDFDYIKAWWTLRKTIPGFSNLFPEIENYLNLTFRAISDQIIKNKLNEITPASAKDFSYIDVQSHQQSNQVEVLGTVLFKKKSSREIENEFTIRPERSVAGVKPLVLPVEAGNKYASLQYANGTWGNTNRAPYKPNVSNIERRTLPYEGSTFAYLTIGDFLEDSIVKVPHSLNKKYFFDGNIKDVEQMTSFLLPIKPLYFKYFSIETLNSIMPDGKPAFEMESIAGGSVNVVIRIPIMGNGNITYIEYQRIYYAQRQAEVSETQNSGGMTTFDFTGLVMPAIKFQNEDDALYTVSCVSTFSNQFNFDFYREGEIIRDIPVDCRNKEKGLFDFKAETYTIQNSNFDFIRVSNKGGVSNVIIPNFLTHQNLEDFEFAVDLGTSNTHIEFKKADNNSSDSFNYKDSESIFAEFFVQSFREIQGKLIPLDLIDENDLMVRDFIPAVVGDDSDFSFPTRTALSYAKSTDWTEKLRTFGLINFDITYNKKLGIAYNAKPMVNIKWSSKPNAQSAMQAYIRNIMMIIRNKVIANNGSLARTKITWFYPNSMSPRRLAQLRMAWNDSYTELFNHDGATRNLSESVAPIQFYFRRYATATNLVNVDIGGGTTDIAFSSNGKVEYITSFKFAANSLFEDSFSDINPNNGIVDWFKNDILGLLQSKPELNELVNIFNSNLGQPANMASFLFSLKDNSATKGLARNNIDFNKILQNDTKFKVVFIIFYTAIIYHIAQIVKAKGLKAPRHIAFSGNGSKIISIISSDAKILGKYTKIIFEKVLESEYGSALDILGLEQGSNPKESTCKGGLIATEAYDEEPETLVLRDSSGKLAGASDTYASISETQKADIVKSVKDFFRFTLTEMPSAFNLDNNFGVDNVTMKIAREECTKDLETYLDKGIELSIKESGNKDNLIEDAITFYPIKGVLQSLSSKIQEYYLENSSI</sequence>
<dbReference type="RefSeq" id="WP_127074942.1">
    <property type="nucleotide sequence ID" value="NZ_CP032819.1"/>
</dbReference>
<name>A0A3Q9IMQ3_9BACT</name>
<organism evidence="1 2">
    <name type="scientific">Butyricimonas faecalis</name>
    <dbReference type="NCBI Taxonomy" id="2093856"/>
    <lineage>
        <taxon>Bacteria</taxon>
        <taxon>Pseudomonadati</taxon>
        <taxon>Bacteroidota</taxon>
        <taxon>Bacteroidia</taxon>
        <taxon>Bacteroidales</taxon>
        <taxon>Odoribacteraceae</taxon>
        <taxon>Butyricimonas</taxon>
    </lineage>
</organism>
<dbReference type="Proteomes" id="UP000270673">
    <property type="component" value="Chromosome"/>
</dbReference>
<dbReference type="AlphaFoldDB" id="A0A3Q9IMQ3"/>
<dbReference type="OrthoDB" id="1028138at2"/>
<evidence type="ECO:0000313" key="2">
    <source>
        <dbReference type="Proteomes" id="UP000270673"/>
    </source>
</evidence>
<protein>
    <submittedName>
        <fullName evidence="1">Uncharacterized protein</fullName>
    </submittedName>
</protein>